<protein>
    <submittedName>
        <fullName evidence="1">Uncharacterized protein</fullName>
    </submittedName>
</protein>
<organism evidence="1 2">
    <name type="scientific">Yersinia pseudotuberculosis serotype O:1b (strain IP 31758)</name>
    <dbReference type="NCBI Taxonomy" id="349747"/>
    <lineage>
        <taxon>Bacteria</taxon>
        <taxon>Pseudomonadati</taxon>
        <taxon>Pseudomonadota</taxon>
        <taxon>Gammaproteobacteria</taxon>
        <taxon>Enterobacterales</taxon>
        <taxon>Yersiniaceae</taxon>
        <taxon>Yersinia</taxon>
    </lineage>
</organism>
<sequence length="43" mass="4993">MVVELINYSVANLKFKKIPFFYGCEVIVDVGAFNINIDFKYDD</sequence>
<evidence type="ECO:0000313" key="1">
    <source>
        <dbReference type="EMBL" id="ABS47242.1"/>
    </source>
</evidence>
<dbReference type="HOGENOM" id="CLU_3241750_0_0_6"/>
<evidence type="ECO:0000313" key="2">
    <source>
        <dbReference type="Proteomes" id="UP000002412"/>
    </source>
</evidence>
<reference evidence="1 2" key="1">
    <citation type="journal article" date="2007" name="PLoS Genet.">
        <title>The complete genome sequence of Yersinia pseudotuberculosis IP31758, the causative agent of Far East scarlet-like fever.</title>
        <authorList>
            <person name="Eppinger M."/>
            <person name="Rosovitz M.J."/>
            <person name="Fricke W.F."/>
            <person name="Rasko D.A."/>
            <person name="Kokorina G."/>
            <person name="Fayolle C."/>
            <person name="Lindler L.E."/>
            <person name="Carniel E."/>
            <person name="Ravel J."/>
        </authorList>
    </citation>
    <scope>NUCLEOTIDE SEQUENCE [LARGE SCALE GENOMIC DNA]</scope>
    <source>
        <strain evidence="1 2">IP 31758</strain>
    </source>
</reference>
<dbReference type="Proteomes" id="UP000002412">
    <property type="component" value="Chromosome"/>
</dbReference>
<dbReference type="KEGG" id="ypi:YpsIP31758_0516"/>
<name>A0A0U1QX82_YERP3</name>
<accession>A0A0U1QX82</accession>
<proteinExistence type="predicted"/>
<dbReference type="EMBL" id="CP000720">
    <property type="protein sequence ID" value="ABS47242.1"/>
    <property type="molecule type" value="Genomic_DNA"/>
</dbReference>
<gene>
    <name evidence="1" type="ordered locus">YpsIP31758_0516</name>
</gene>
<dbReference type="AlphaFoldDB" id="A0A0U1QX82"/>